<accession>A0ABP6VAL4</accession>
<evidence type="ECO:0008006" key="4">
    <source>
        <dbReference type="Google" id="ProtNLM"/>
    </source>
</evidence>
<feature type="transmembrane region" description="Helical" evidence="1">
    <location>
        <begin position="175"/>
        <end position="199"/>
    </location>
</feature>
<evidence type="ECO:0000313" key="3">
    <source>
        <dbReference type="Proteomes" id="UP001500795"/>
    </source>
</evidence>
<feature type="transmembrane region" description="Helical" evidence="1">
    <location>
        <begin position="28"/>
        <end position="48"/>
    </location>
</feature>
<name>A0ABP6VAL4_9GAMM</name>
<keyword evidence="3" id="KW-1185">Reference proteome</keyword>
<feature type="transmembrane region" description="Helical" evidence="1">
    <location>
        <begin position="55"/>
        <end position="73"/>
    </location>
</feature>
<dbReference type="EMBL" id="BAABCX010000001">
    <property type="protein sequence ID" value="GAA3531437.1"/>
    <property type="molecule type" value="Genomic_DNA"/>
</dbReference>
<organism evidence="2 3">
    <name type="scientific">Zobellella aerophila</name>
    <dbReference type="NCBI Taxonomy" id="870480"/>
    <lineage>
        <taxon>Bacteria</taxon>
        <taxon>Pseudomonadati</taxon>
        <taxon>Pseudomonadota</taxon>
        <taxon>Gammaproteobacteria</taxon>
        <taxon>Aeromonadales</taxon>
        <taxon>Aeromonadaceae</taxon>
        <taxon>Zobellella</taxon>
    </lineage>
</organism>
<evidence type="ECO:0000256" key="1">
    <source>
        <dbReference type="SAM" id="Phobius"/>
    </source>
</evidence>
<keyword evidence="1" id="KW-1133">Transmembrane helix</keyword>
<feature type="transmembrane region" description="Helical" evidence="1">
    <location>
        <begin position="79"/>
        <end position="112"/>
    </location>
</feature>
<reference evidence="3" key="1">
    <citation type="journal article" date="2019" name="Int. J. Syst. Evol. Microbiol.">
        <title>The Global Catalogue of Microorganisms (GCM) 10K type strain sequencing project: providing services to taxonomists for standard genome sequencing and annotation.</title>
        <authorList>
            <consortium name="The Broad Institute Genomics Platform"/>
            <consortium name="The Broad Institute Genome Sequencing Center for Infectious Disease"/>
            <person name="Wu L."/>
            <person name="Ma J."/>
        </authorList>
    </citation>
    <scope>NUCLEOTIDE SEQUENCE [LARGE SCALE GENOMIC DNA]</scope>
    <source>
        <strain evidence="3">JCM 17110</strain>
    </source>
</reference>
<gene>
    <name evidence="2" type="ORF">GCM10022394_08430</name>
</gene>
<keyword evidence="1" id="KW-0812">Transmembrane</keyword>
<dbReference type="RefSeq" id="WP_344955066.1">
    <property type="nucleotide sequence ID" value="NZ_BAABCX010000001.1"/>
</dbReference>
<dbReference type="Proteomes" id="UP001500795">
    <property type="component" value="Unassembled WGS sequence"/>
</dbReference>
<feature type="transmembrane region" description="Helical" evidence="1">
    <location>
        <begin position="219"/>
        <end position="237"/>
    </location>
</feature>
<proteinExistence type="predicted"/>
<feature type="transmembrane region" description="Helical" evidence="1">
    <location>
        <begin position="144"/>
        <end position="163"/>
    </location>
</feature>
<comment type="caution">
    <text evidence="2">The sequence shown here is derived from an EMBL/GenBank/DDBJ whole genome shotgun (WGS) entry which is preliminary data.</text>
</comment>
<sequence>MGVELLLQTLLPAFVAGVIGWWRPSAFWWVAGVAVWLTIGWASSWYWWPTKGTQWLPFAFWVPAVAALLPKVAGRVVHFVLITGVFLLALWALLSRYPEALLGLLLCWLWLAGRETRDLSTGLGMAAGASQLAIVVAIDGSLLLAQSAGAMAALAGLLWLVGLRRGISDRGMIGAYVLLLTLCWQFVPMDLWVVALALVPPLLEQLLKAGGQGAWRASTASLGSALVLGGLTLWLIWPEASLY</sequence>
<feature type="transmembrane region" description="Helical" evidence="1">
    <location>
        <begin position="5"/>
        <end position="22"/>
    </location>
</feature>
<keyword evidence="1" id="KW-0472">Membrane</keyword>
<protein>
    <recommendedName>
        <fullName evidence="4">Prepilin type IV endopeptidase peptidase domain-containing protein</fullName>
    </recommendedName>
</protein>
<evidence type="ECO:0000313" key="2">
    <source>
        <dbReference type="EMBL" id="GAA3531437.1"/>
    </source>
</evidence>
<feature type="transmembrane region" description="Helical" evidence="1">
    <location>
        <begin position="119"/>
        <end position="138"/>
    </location>
</feature>